<dbReference type="GO" id="GO:0006221">
    <property type="term" value="P:pyrimidine nucleotide biosynthetic process"/>
    <property type="evidence" value="ECO:0007669"/>
    <property type="project" value="InterPro"/>
</dbReference>
<dbReference type="KEGG" id="sper:EW093_02895"/>
<evidence type="ECO:0000256" key="8">
    <source>
        <dbReference type="ARBA" id="ARBA00023004"/>
    </source>
</evidence>
<proteinExistence type="inferred from homology"/>
<feature type="binding site" evidence="11">
    <location>
        <position position="215"/>
    </location>
    <ligand>
        <name>[2Fe-2S] cluster</name>
        <dbReference type="ChEBI" id="CHEBI:190135"/>
    </ligand>
</feature>
<sequence length="251" mass="27762">MIQEKCRVISNNLIAKDYFELVFTWTNSFKPNAGQFLTIKPEGKSLLRRPFAFSSYSNGTGGIIYKKIGAATTNFSELKQDDIIDILGPLGKSFEKPKNRALLIAGGIGLGPMIFTANELAKEGLKPILIIGARDKGFIPEIDVDPCVKVLYCTDDGSLGFKGNVTQYLESEGKKYLENSEILACGPHVMLKACHNLSLKYNLQCQVSLEEMMACGIGACYGCVVETTFEEKYKRVCKDGPVFNSREIIWT</sequence>
<name>A0A5C1Q9V7_9SPIO</name>
<dbReference type="AlphaFoldDB" id="A0A5C1Q9V7"/>
<dbReference type="Proteomes" id="UP000323824">
    <property type="component" value="Chromosome"/>
</dbReference>
<comment type="similarity">
    <text evidence="1">Belongs to the PyrK family.</text>
</comment>
<dbReference type="InterPro" id="IPR012165">
    <property type="entry name" value="Cyt_c3_hydrogenase_gsu"/>
</dbReference>
<accession>A0A5C1Q9V7</accession>
<dbReference type="InterPro" id="IPR039261">
    <property type="entry name" value="FNR_nucleotide-bd"/>
</dbReference>
<keyword evidence="4 11" id="KW-0001">2Fe-2S</keyword>
<evidence type="ECO:0000313" key="13">
    <source>
        <dbReference type="EMBL" id="QEN03689.1"/>
    </source>
</evidence>
<keyword evidence="14" id="KW-1185">Reference proteome</keyword>
<evidence type="ECO:0000256" key="10">
    <source>
        <dbReference type="ARBA" id="ARBA00034078"/>
    </source>
</evidence>
<dbReference type="PROSITE" id="PS51384">
    <property type="entry name" value="FAD_FR"/>
    <property type="match status" value="1"/>
</dbReference>
<keyword evidence="3" id="KW-0285">Flavoprotein</keyword>
<evidence type="ECO:0000256" key="2">
    <source>
        <dbReference type="ARBA" id="ARBA00022448"/>
    </source>
</evidence>
<dbReference type="SUPFAM" id="SSF63380">
    <property type="entry name" value="Riboflavin synthase domain-like"/>
    <property type="match status" value="1"/>
</dbReference>
<dbReference type="GO" id="GO:0051537">
    <property type="term" value="F:2 iron, 2 sulfur cluster binding"/>
    <property type="evidence" value="ECO:0007669"/>
    <property type="project" value="UniProtKB-KW"/>
</dbReference>
<reference evidence="13 14" key="2">
    <citation type="submission" date="2019-09" db="EMBL/GenBank/DDBJ databases">
        <title>Complete Genome Sequence and Methylome Analysis of free living Spirochaetas.</title>
        <authorList>
            <person name="Leshcheva N."/>
            <person name="Mikheeva N."/>
        </authorList>
    </citation>
    <scope>NUCLEOTIDE SEQUENCE [LARGE SCALE GENOMIC DNA]</scope>
    <source>
        <strain evidence="13 14">P</strain>
    </source>
</reference>
<dbReference type="Gene3D" id="2.40.30.10">
    <property type="entry name" value="Translation factors"/>
    <property type="match status" value="1"/>
</dbReference>
<dbReference type="EMBL" id="CP035807">
    <property type="protein sequence ID" value="QEN03689.1"/>
    <property type="molecule type" value="Genomic_DNA"/>
</dbReference>
<comment type="cofactor">
    <cofactor evidence="11">
        <name>[2Fe-2S] cluster</name>
        <dbReference type="ChEBI" id="CHEBI:190135"/>
    </cofactor>
    <text evidence="11">Binds 1 [2Fe-2S] cluster per subunit.</text>
</comment>
<dbReference type="GO" id="GO:0046872">
    <property type="term" value="F:metal ion binding"/>
    <property type="evidence" value="ECO:0007669"/>
    <property type="project" value="UniProtKB-KW"/>
</dbReference>
<feature type="binding site" evidence="11">
    <location>
        <position position="237"/>
    </location>
    <ligand>
        <name>[2Fe-2S] cluster</name>
        <dbReference type="ChEBI" id="CHEBI:190135"/>
    </ligand>
</feature>
<evidence type="ECO:0000256" key="5">
    <source>
        <dbReference type="ARBA" id="ARBA00022723"/>
    </source>
</evidence>
<keyword evidence="7" id="KW-0249">Electron transport</keyword>
<dbReference type="InterPro" id="IPR037117">
    <property type="entry name" value="Dihydroorotate_DH_ele_sf"/>
</dbReference>
<feature type="domain" description="FAD-binding FR-type" evidence="12">
    <location>
        <begin position="1"/>
        <end position="96"/>
    </location>
</feature>
<evidence type="ECO:0000256" key="6">
    <source>
        <dbReference type="ARBA" id="ARBA00022827"/>
    </source>
</evidence>
<dbReference type="SUPFAM" id="SSF52343">
    <property type="entry name" value="Ferredoxin reductase-like, C-terminal NADP-linked domain"/>
    <property type="match status" value="1"/>
</dbReference>
<feature type="binding site" evidence="11">
    <location>
        <position position="223"/>
    </location>
    <ligand>
        <name>[2Fe-2S] cluster</name>
        <dbReference type="ChEBI" id="CHEBI:190135"/>
    </ligand>
</feature>
<dbReference type="GO" id="GO:0050660">
    <property type="term" value="F:flavin adenine dinucleotide binding"/>
    <property type="evidence" value="ECO:0007669"/>
    <property type="project" value="InterPro"/>
</dbReference>
<comment type="cofactor">
    <cofactor evidence="10">
        <name>[2Fe-2S] cluster</name>
        <dbReference type="ChEBI" id="CHEBI:190135"/>
    </cofactor>
</comment>
<reference evidence="13 14" key="1">
    <citation type="submission" date="2019-02" db="EMBL/GenBank/DDBJ databases">
        <authorList>
            <person name="Fomenkov A."/>
            <person name="Dubinina G."/>
            <person name="Grabovich M."/>
            <person name="Vincze T."/>
            <person name="Roberts R.J."/>
        </authorList>
    </citation>
    <scope>NUCLEOTIDE SEQUENCE [LARGE SCALE GENOMIC DNA]</scope>
    <source>
        <strain evidence="13 14">P</strain>
    </source>
</reference>
<protein>
    <submittedName>
        <fullName evidence="13">Dihydroorotate dehydrogenase electron transfer subunit</fullName>
    </submittedName>
</protein>
<dbReference type="InterPro" id="IPR017938">
    <property type="entry name" value="Riboflavin_synthase-like_b-brl"/>
</dbReference>
<dbReference type="PIRSF" id="PIRSF006816">
    <property type="entry name" value="Cyc3_hyd_g"/>
    <property type="match status" value="1"/>
</dbReference>
<evidence type="ECO:0000256" key="3">
    <source>
        <dbReference type="ARBA" id="ARBA00022630"/>
    </source>
</evidence>
<evidence type="ECO:0000313" key="14">
    <source>
        <dbReference type="Proteomes" id="UP000323824"/>
    </source>
</evidence>
<feature type="binding site" evidence="11">
    <location>
        <position position="220"/>
    </location>
    <ligand>
        <name>[2Fe-2S] cluster</name>
        <dbReference type="ChEBI" id="CHEBI:190135"/>
    </ligand>
</feature>
<keyword evidence="5 11" id="KW-0479">Metal-binding</keyword>
<dbReference type="PANTHER" id="PTHR43513:SF3">
    <property type="entry name" value="DIHYDROOROTATE DEHYDROGENASE B (NAD(+)), ELECTRON TRANSFER SUBUNIT-RELATED"/>
    <property type="match status" value="1"/>
</dbReference>
<dbReference type="Gene3D" id="3.40.50.80">
    <property type="entry name" value="Nucleotide-binding domain of ferredoxin-NADP reductase (FNR) module"/>
    <property type="match status" value="1"/>
</dbReference>
<dbReference type="PANTHER" id="PTHR43513">
    <property type="entry name" value="DIHYDROOROTATE DEHYDROGENASE B (NAD(+)), ELECTRON TRANSFER SUBUNIT"/>
    <property type="match status" value="1"/>
</dbReference>
<evidence type="ECO:0000256" key="11">
    <source>
        <dbReference type="PIRSR" id="PIRSR006816-2"/>
    </source>
</evidence>
<dbReference type="CDD" id="cd06218">
    <property type="entry name" value="DHOD_e_trans"/>
    <property type="match status" value="1"/>
</dbReference>
<dbReference type="InterPro" id="IPR050353">
    <property type="entry name" value="PyrK_electron_transfer"/>
</dbReference>
<dbReference type="InterPro" id="IPR017927">
    <property type="entry name" value="FAD-bd_FR_type"/>
</dbReference>
<dbReference type="GO" id="GO:0016491">
    <property type="term" value="F:oxidoreductase activity"/>
    <property type="evidence" value="ECO:0007669"/>
    <property type="project" value="InterPro"/>
</dbReference>
<evidence type="ECO:0000259" key="12">
    <source>
        <dbReference type="PROSITE" id="PS51384"/>
    </source>
</evidence>
<dbReference type="InterPro" id="IPR019480">
    <property type="entry name" value="Dihydroorotate_DH_Fe-S-bd"/>
</dbReference>
<evidence type="ECO:0000256" key="1">
    <source>
        <dbReference type="ARBA" id="ARBA00006422"/>
    </source>
</evidence>
<evidence type="ECO:0000256" key="7">
    <source>
        <dbReference type="ARBA" id="ARBA00022982"/>
    </source>
</evidence>
<gene>
    <name evidence="13" type="ORF">EW093_02895</name>
</gene>
<dbReference type="RefSeq" id="WP_149566947.1">
    <property type="nucleotide sequence ID" value="NZ_CP035807.1"/>
</dbReference>
<evidence type="ECO:0000256" key="4">
    <source>
        <dbReference type="ARBA" id="ARBA00022714"/>
    </source>
</evidence>
<dbReference type="Gene3D" id="2.10.240.10">
    <property type="entry name" value="Dihydroorotate dehydrogenase, electron transfer subunit"/>
    <property type="match status" value="1"/>
</dbReference>
<evidence type="ECO:0000256" key="9">
    <source>
        <dbReference type="ARBA" id="ARBA00023014"/>
    </source>
</evidence>
<keyword evidence="6" id="KW-0274">FAD</keyword>
<keyword evidence="8 11" id="KW-0408">Iron</keyword>
<organism evidence="13 14">
    <name type="scientific">Thiospirochaeta perfilievii</name>
    <dbReference type="NCBI Taxonomy" id="252967"/>
    <lineage>
        <taxon>Bacteria</taxon>
        <taxon>Pseudomonadati</taxon>
        <taxon>Spirochaetota</taxon>
        <taxon>Spirochaetia</taxon>
        <taxon>Spirochaetales</taxon>
        <taxon>Spirochaetaceae</taxon>
        <taxon>Thiospirochaeta</taxon>
    </lineage>
</organism>
<keyword evidence="2" id="KW-0813">Transport</keyword>
<keyword evidence="9 11" id="KW-0411">Iron-sulfur</keyword>
<dbReference type="OrthoDB" id="9789468at2"/>
<dbReference type="Pfam" id="PF10418">
    <property type="entry name" value="DHODB_Fe-S_bind"/>
    <property type="match status" value="1"/>
</dbReference>